<accession>A0A1V1P773</accession>
<comment type="caution">
    <text evidence="1">The sequence shown here is derived from an EMBL/GenBank/DDBJ whole genome shotgun (WGS) entry which is preliminary data.</text>
</comment>
<organism evidence="1 2">
    <name type="scientific">Candidatus Magnetoglobus multicellularis str. Araruama</name>
    <dbReference type="NCBI Taxonomy" id="890399"/>
    <lineage>
        <taxon>Bacteria</taxon>
        <taxon>Pseudomonadati</taxon>
        <taxon>Thermodesulfobacteriota</taxon>
        <taxon>Desulfobacteria</taxon>
        <taxon>Desulfobacterales</taxon>
        <taxon>Desulfobacteraceae</taxon>
        <taxon>Candidatus Magnetoglobus</taxon>
    </lineage>
</organism>
<name>A0A1V1P773_9BACT</name>
<proteinExistence type="predicted"/>
<dbReference type="AlphaFoldDB" id="A0A1V1P773"/>
<dbReference type="Gene3D" id="2.60.40.10">
    <property type="entry name" value="Immunoglobulins"/>
    <property type="match status" value="1"/>
</dbReference>
<sequence length="328" mass="37634">MPYQSSSWLRDGDLFISALFDELAQEKNLYVSFRNAVIHTKFFTDSGLSKISSPFFDTAKQHPLLEDNGDKIAHNELYSNTDGQKARQVIFGFETDSSPKLNIERVGTAPEILLEENETQATIWATLSNSGDDPFVWAEIREPGTIIGTKDSDQPYIDLKRLVMQPSNGRFEAKYDQFNKPGKYTIHIYACRDMSSVILFKQAFVYKAISENQAPESFYIMYPEQNAEVQTTVFLNWKNSTDPDGHPIRYDIYLSKDSENFDHSDVIHIPGLKHSSYIAELPEIKWDQSKIYWKVRAIDDFGAYTETPVSFFKQTIKALESKHSSKEE</sequence>
<evidence type="ECO:0000313" key="2">
    <source>
        <dbReference type="Proteomes" id="UP000189670"/>
    </source>
</evidence>
<dbReference type="InterPro" id="IPR013783">
    <property type="entry name" value="Ig-like_fold"/>
</dbReference>
<evidence type="ECO:0000313" key="1">
    <source>
        <dbReference type="EMBL" id="ETR70749.1"/>
    </source>
</evidence>
<protein>
    <submittedName>
        <fullName evidence="1">Uncharacterized protein</fullName>
    </submittedName>
</protein>
<reference evidence="2" key="1">
    <citation type="submission" date="2012-11" db="EMBL/GenBank/DDBJ databases">
        <authorList>
            <person name="Lucero-Rivera Y.E."/>
            <person name="Tovar-Ramirez D."/>
        </authorList>
    </citation>
    <scope>NUCLEOTIDE SEQUENCE [LARGE SCALE GENOMIC DNA]</scope>
    <source>
        <strain evidence="2">Araruama</strain>
    </source>
</reference>
<dbReference type="EMBL" id="ATBP01000375">
    <property type="protein sequence ID" value="ETR70749.1"/>
    <property type="molecule type" value="Genomic_DNA"/>
</dbReference>
<dbReference type="Proteomes" id="UP000189670">
    <property type="component" value="Unassembled WGS sequence"/>
</dbReference>
<gene>
    <name evidence="1" type="ORF">OMM_08581</name>
</gene>